<accession>A0A4Q2T0K4</accession>
<gene>
    <name evidence="1" type="ORF">EUU22_19300</name>
</gene>
<dbReference type="AlphaFoldDB" id="A0A4Q2T0K4"/>
<evidence type="ECO:0000313" key="2">
    <source>
        <dbReference type="Proteomes" id="UP000291088"/>
    </source>
</evidence>
<name>A0A4Q2T0K4_9HYPH</name>
<organism evidence="1 2">
    <name type="scientific">Ciceribacter ferrooxidans</name>
    <dbReference type="NCBI Taxonomy" id="2509717"/>
    <lineage>
        <taxon>Bacteria</taxon>
        <taxon>Pseudomonadati</taxon>
        <taxon>Pseudomonadota</taxon>
        <taxon>Alphaproteobacteria</taxon>
        <taxon>Hyphomicrobiales</taxon>
        <taxon>Rhizobiaceae</taxon>
        <taxon>Ciceribacter</taxon>
    </lineage>
</organism>
<reference evidence="1 2" key="1">
    <citation type="submission" date="2019-01" db="EMBL/GenBank/DDBJ databases">
        <authorList>
            <person name="Deng T."/>
        </authorList>
    </citation>
    <scope>NUCLEOTIDE SEQUENCE [LARGE SCALE GENOMIC DNA]</scope>
    <source>
        <strain evidence="1 2">F8825</strain>
    </source>
</reference>
<dbReference type="Proteomes" id="UP000291088">
    <property type="component" value="Unassembled WGS sequence"/>
</dbReference>
<sequence>MLIDLDTYSRTLSLHELLDHAQRHEPDTSFGADIDAANAELLDSLKCREDRCAAFLNWASRHQPCLFGRLGARGMQGIGIDVCWIDEAEIACGDDHVRDKIQRARRAWKANAAEGLAHGFLIMFNGPRLAFLKPGPSLLAICERIANLYLVEHAPIERDVIYTESLPLRDGGVALFKAGINIFYPSAHRTRNHDRRVPGGLMISVNSPGHWANSLVKRGLSGSLTEAIDRVMETAIRSIGNGGIGHGTMPSCSWHNREDDPRALEERRKLPKLPRYVPDDYSQRVYGALYHTDVLVPTEVTLDGTIDPDIPACEHWRHLILDYISEAECAPGHVNYALFHGHPILEEAMFHNPWPPRRAINAPLADY</sequence>
<comment type="caution">
    <text evidence="1">The sequence shown here is derived from an EMBL/GenBank/DDBJ whole genome shotgun (WGS) entry which is preliminary data.</text>
</comment>
<dbReference type="EMBL" id="SDVB01000253">
    <property type="protein sequence ID" value="RYC10208.1"/>
    <property type="molecule type" value="Genomic_DNA"/>
</dbReference>
<protein>
    <submittedName>
        <fullName evidence="1">Uncharacterized protein</fullName>
    </submittedName>
</protein>
<proteinExistence type="predicted"/>
<dbReference type="OrthoDB" id="3618484at2"/>
<keyword evidence="2" id="KW-1185">Reference proteome</keyword>
<evidence type="ECO:0000313" key="1">
    <source>
        <dbReference type="EMBL" id="RYC10208.1"/>
    </source>
</evidence>